<sequence>MLSKDQCVRALLSSWYILPSKFDLEQDDDNTSLQITCMDENYINIKVQGLYTKHDLQTNNLEKNLDDNLFAELGRSYNKELDCTEHLTSRKVKYYSRTSISARTWDPAMQVHLGRVCT</sequence>
<accession>A0A015N5B2</accession>
<gene>
    <name evidence="1" type="ORF">RirG_052030</name>
</gene>
<organism evidence="1 2">
    <name type="scientific">Rhizophagus irregularis (strain DAOM 197198w)</name>
    <name type="common">Glomus intraradices</name>
    <dbReference type="NCBI Taxonomy" id="1432141"/>
    <lineage>
        <taxon>Eukaryota</taxon>
        <taxon>Fungi</taxon>
        <taxon>Fungi incertae sedis</taxon>
        <taxon>Mucoromycota</taxon>
        <taxon>Glomeromycotina</taxon>
        <taxon>Glomeromycetes</taxon>
        <taxon>Glomerales</taxon>
        <taxon>Glomeraceae</taxon>
        <taxon>Rhizophagus</taxon>
    </lineage>
</organism>
<dbReference type="EMBL" id="JEMT01012984">
    <property type="protein sequence ID" value="EXX74338.1"/>
    <property type="molecule type" value="Genomic_DNA"/>
</dbReference>
<dbReference type="Proteomes" id="UP000022910">
    <property type="component" value="Unassembled WGS sequence"/>
</dbReference>
<proteinExistence type="predicted"/>
<dbReference type="HOGENOM" id="CLU_2074415_0_0_1"/>
<protein>
    <submittedName>
        <fullName evidence="1">Uncharacterized protein</fullName>
    </submittedName>
</protein>
<name>A0A015N5B2_RHIIW</name>
<reference evidence="1 2" key="1">
    <citation type="submission" date="2014-02" db="EMBL/GenBank/DDBJ databases">
        <title>Single nucleus genome sequencing reveals high similarity among nuclei of an endomycorrhizal fungus.</title>
        <authorList>
            <person name="Lin K."/>
            <person name="Geurts R."/>
            <person name="Zhang Z."/>
            <person name="Limpens E."/>
            <person name="Saunders D.G."/>
            <person name="Mu D."/>
            <person name="Pang E."/>
            <person name="Cao H."/>
            <person name="Cha H."/>
            <person name="Lin T."/>
            <person name="Zhou Q."/>
            <person name="Shang Y."/>
            <person name="Li Y."/>
            <person name="Ivanov S."/>
            <person name="Sharma T."/>
            <person name="Velzen R.V."/>
            <person name="Ruijter N.D."/>
            <person name="Aanen D.K."/>
            <person name="Win J."/>
            <person name="Kamoun S."/>
            <person name="Bisseling T."/>
            <person name="Huang S."/>
        </authorList>
    </citation>
    <scope>NUCLEOTIDE SEQUENCE [LARGE SCALE GENOMIC DNA]</scope>
    <source>
        <strain evidence="2">DAOM197198w</strain>
    </source>
</reference>
<evidence type="ECO:0000313" key="2">
    <source>
        <dbReference type="Proteomes" id="UP000022910"/>
    </source>
</evidence>
<comment type="caution">
    <text evidence="1">The sequence shown here is derived from an EMBL/GenBank/DDBJ whole genome shotgun (WGS) entry which is preliminary data.</text>
</comment>
<evidence type="ECO:0000313" key="1">
    <source>
        <dbReference type="EMBL" id="EXX74338.1"/>
    </source>
</evidence>
<dbReference type="AlphaFoldDB" id="A0A015N5B2"/>
<dbReference type="OrthoDB" id="2348146at2759"/>
<keyword evidence="2" id="KW-1185">Reference proteome</keyword>